<reference evidence="1" key="1">
    <citation type="submission" date="2019-08" db="EMBL/GenBank/DDBJ databases">
        <authorList>
            <person name="Kucharzyk K."/>
            <person name="Murdoch R.W."/>
            <person name="Higgins S."/>
            <person name="Loffler F."/>
        </authorList>
    </citation>
    <scope>NUCLEOTIDE SEQUENCE</scope>
</reference>
<gene>
    <name evidence="1" type="ORF">SDC9_100408</name>
</gene>
<protein>
    <submittedName>
        <fullName evidence="1">Uncharacterized protein</fullName>
    </submittedName>
</protein>
<accession>A0A645AKG2</accession>
<dbReference type="AlphaFoldDB" id="A0A645AKG2"/>
<organism evidence="1">
    <name type="scientific">bioreactor metagenome</name>
    <dbReference type="NCBI Taxonomy" id="1076179"/>
    <lineage>
        <taxon>unclassified sequences</taxon>
        <taxon>metagenomes</taxon>
        <taxon>ecological metagenomes</taxon>
    </lineage>
</organism>
<comment type="caution">
    <text evidence="1">The sequence shown here is derived from an EMBL/GenBank/DDBJ whole genome shotgun (WGS) entry which is preliminary data.</text>
</comment>
<dbReference type="EMBL" id="VSSQ01014429">
    <property type="protein sequence ID" value="MPM53639.1"/>
    <property type="molecule type" value="Genomic_DNA"/>
</dbReference>
<proteinExistence type="predicted"/>
<name>A0A645AKG2_9ZZZZ</name>
<sequence length="50" mass="5666">MCLVVITGKHFQEAAFIIQNGIEKKNRTVFGKQGHAFHLIIINRVTMQLA</sequence>
<evidence type="ECO:0000313" key="1">
    <source>
        <dbReference type="EMBL" id="MPM53639.1"/>
    </source>
</evidence>